<reference evidence="2" key="1">
    <citation type="journal article" date="2019" name="bioRxiv">
        <title>Genomics, evolutionary history and diagnostics of the Alternaria alternata species group including apple and Asian pear pathotypes.</title>
        <authorList>
            <person name="Armitage A.D."/>
            <person name="Cockerton H.M."/>
            <person name="Sreenivasaprasad S."/>
            <person name="Woodhall J.W."/>
            <person name="Lane C.R."/>
            <person name="Harrison R.J."/>
            <person name="Clarkson J.P."/>
        </authorList>
    </citation>
    <scope>NUCLEOTIDE SEQUENCE [LARGE SCALE GENOMIC DNA]</scope>
    <source>
        <strain evidence="2">FERA 635</strain>
    </source>
</reference>
<protein>
    <submittedName>
        <fullName evidence="1">Uncharacterized protein</fullName>
    </submittedName>
</protein>
<proteinExistence type="predicted"/>
<evidence type="ECO:0000313" key="2">
    <source>
        <dbReference type="Proteomes" id="UP000293195"/>
    </source>
</evidence>
<dbReference type="EMBL" id="PDXF01000022">
    <property type="protein sequence ID" value="RYN99868.1"/>
    <property type="molecule type" value="Genomic_DNA"/>
</dbReference>
<gene>
    <name evidence="1" type="ORF">AA0119_g6529</name>
</gene>
<keyword evidence="2" id="KW-1185">Reference proteome</keyword>
<accession>A0ABY0G8A9</accession>
<dbReference type="Proteomes" id="UP000293195">
    <property type="component" value="Unassembled WGS sequence"/>
</dbReference>
<evidence type="ECO:0000313" key="1">
    <source>
        <dbReference type="EMBL" id="RYN99868.1"/>
    </source>
</evidence>
<comment type="caution">
    <text evidence="1">The sequence shown here is derived from an EMBL/GenBank/DDBJ whole genome shotgun (WGS) entry which is preliminary data.</text>
</comment>
<sequence length="52" mass="5673">MTPKNLVLQPTIFTIPSAVSDTQQVQLASSYFKYPIKAASAFESEFYNGDAG</sequence>
<organism evidence="1 2">
    <name type="scientific">Alternaria tenuissima</name>
    <dbReference type="NCBI Taxonomy" id="119927"/>
    <lineage>
        <taxon>Eukaryota</taxon>
        <taxon>Fungi</taxon>
        <taxon>Dikarya</taxon>
        <taxon>Ascomycota</taxon>
        <taxon>Pezizomycotina</taxon>
        <taxon>Dothideomycetes</taxon>
        <taxon>Pleosporomycetidae</taxon>
        <taxon>Pleosporales</taxon>
        <taxon>Pleosporineae</taxon>
        <taxon>Pleosporaceae</taxon>
        <taxon>Alternaria</taxon>
        <taxon>Alternaria sect. Alternaria</taxon>
        <taxon>Alternaria alternata complex</taxon>
    </lineage>
</organism>
<name>A0ABY0G8A9_9PLEO</name>